<gene>
    <name evidence="2" type="ORF">B4U80_13852</name>
</gene>
<reference evidence="2 3" key="1">
    <citation type="journal article" date="2018" name="Gigascience">
        <title>Genomes of trombidid mites reveal novel predicted allergens and laterally-transferred genes associated with secondary metabolism.</title>
        <authorList>
            <person name="Dong X."/>
            <person name="Chaisiri K."/>
            <person name="Xia D."/>
            <person name="Armstrong S.D."/>
            <person name="Fang Y."/>
            <person name="Donnelly M.J."/>
            <person name="Kadowaki T."/>
            <person name="McGarry J.W."/>
            <person name="Darby A.C."/>
            <person name="Makepeace B.L."/>
        </authorList>
    </citation>
    <scope>NUCLEOTIDE SEQUENCE [LARGE SCALE GENOMIC DNA]</scope>
    <source>
        <strain evidence="2">UoL-UT</strain>
    </source>
</reference>
<proteinExistence type="predicted"/>
<dbReference type="InterPro" id="IPR036047">
    <property type="entry name" value="F-box-like_dom_sf"/>
</dbReference>
<evidence type="ECO:0000259" key="1">
    <source>
        <dbReference type="PROSITE" id="PS50181"/>
    </source>
</evidence>
<dbReference type="Proteomes" id="UP000288716">
    <property type="component" value="Unassembled WGS sequence"/>
</dbReference>
<dbReference type="AlphaFoldDB" id="A0A443SB75"/>
<feature type="domain" description="F-box" evidence="1">
    <location>
        <begin position="1"/>
        <end position="34"/>
    </location>
</feature>
<dbReference type="OrthoDB" id="6482827at2759"/>
<organism evidence="2 3">
    <name type="scientific">Leptotrombidium deliense</name>
    <dbReference type="NCBI Taxonomy" id="299467"/>
    <lineage>
        <taxon>Eukaryota</taxon>
        <taxon>Metazoa</taxon>
        <taxon>Ecdysozoa</taxon>
        <taxon>Arthropoda</taxon>
        <taxon>Chelicerata</taxon>
        <taxon>Arachnida</taxon>
        <taxon>Acari</taxon>
        <taxon>Acariformes</taxon>
        <taxon>Trombidiformes</taxon>
        <taxon>Prostigmata</taxon>
        <taxon>Anystina</taxon>
        <taxon>Parasitengona</taxon>
        <taxon>Trombiculoidea</taxon>
        <taxon>Trombiculidae</taxon>
        <taxon>Leptotrombidium</taxon>
    </lineage>
</organism>
<dbReference type="EMBL" id="NCKV01004435">
    <property type="protein sequence ID" value="RWS24767.1"/>
    <property type="molecule type" value="Genomic_DNA"/>
</dbReference>
<protein>
    <recommendedName>
        <fullName evidence="1">F-box domain-containing protein</fullName>
    </recommendedName>
</protein>
<dbReference type="InterPro" id="IPR001810">
    <property type="entry name" value="F-box_dom"/>
</dbReference>
<dbReference type="PANTHER" id="PTHR31639:SF256">
    <property type="entry name" value="OS07G0242900 PROTEIN"/>
    <property type="match status" value="1"/>
</dbReference>
<name>A0A443SB75_9ACAR</name>
<comment type="caution">
    <text evidence="2">The sequence shown here is derived from an EMBL/GenBank/DDBJ whole genome shotgun (WGS) entry which is preliminary data.</text>
</comment>
<sequence>MDSLPNCVLLIIISHLSIKQISFTLTVSKRWKDLCLWAIERRKSLVITGRRFRETDDQVISYFNQKDVLSIRFPIAIDSFKNLFREIRSLALGYTNSFENKHLYLVGKYLPNLKKLWLEDHNVTDDSLTELFQHCGKLETLMLHAPFITGSCFRFLPTIKHFRFYGCCFENENIEILYETLSSDLKTFATMS</sequence>
<dbReference type="VEuPathDB" id="VectorBase:LDEU007273"/>
<dbReference type="InterPro" id="IPR032675">
    <property type="entry name" value="LRR_dom_sf"/>
</dbReference>
<dbReference type="SUPFAM" id="SSF52047">
    <property type="entry name" value="RNI-like"/>
    <property type="match status" value="1"/>
</dbReference>
<evidence type="ECO:0000313" key="2">
    <source>
        <dbReference type="EMBL" id="RWS24767.1"/>
    </source>
</evidence>
<dbReference type="SUPFAM" id="SSF81383">
    <property type="entry name" value="F-box domain"/>
    <property type="match status" value="1"/>
</dbReference>
<keyword evidence="3" id="KW-1185">Reference proteome</keyword>
<dbReference type="Gene3D" id="3.80.10.10">
    <property type="entry name" value="Ribonuclease Inhibitor"/>
    <property type="match status" value="1"/>
</dbReference>
<accession>A0A443SB75</accession>
<evidence type="ECO:0000313" key="3">
    <source>
        <dbReference type="Proteomes" id="UP000288716"/>
    </source>
</evidence>
<dbReference type="PANTHER" id="PTHR31639">
    <property type="entry name" value="F-BOX PROTEIN-LIKE"/>
    <property type="match status" value="1"/>
</dbReference>
<dbReference type="Pfam" id="PF00646">
    <property type="entry name" value="F-box"/>
    <property type="match status" value="1"/>
</dbReference>
<dbReference type="PROSITE" id="PS50181">
    <property type="entry name" value="FBOX"/>
    <property type="match status" value="1"/>
</dbReference>